<evidence type="ECO:0000313" key="13">
    <source>
        <dbReference type="EMBL" id="SFF58001.1"/>
    </source>
</evidence>
<comment type="catalytic activity">
    <reaction evidence="9 10">
        <text>nicotinate beta-D-ribonucleotide + ATP + H(+) = deamido-NAD(+) + diphosphate</text>
        <dbReference type="Rhea" id="RHEA:22860"/>
        <dbReference type="ChEBI" id="CHEBI:15378"/>
        <dbReference type="ChEBI" id="CHEBI:30616"/>
        <dbReference type="ChEBI" id="CHEBI:33019"/>
        <dbReference type="ChEBI" id="CHEBI:57502"/>
        <dbReference type="ChEBI" id="CHEBI:58437"/>
        <dbReference type="EC" id="2.7.7.18"/>
    </reaction>
</comment>
<evidence type="ECO:0000256" key="8">
    <source>
        <dbReference type="ARBA" id="ARBA00023027"/>
    </source>
</evidence>
<name>A0A1I2JYV0_9CLOT</name>
<dbReference type="Gene3D" id="3.40.50.620">
    <property type="entry name" value="HUPs"/>
    <property type="match status" value="1"/>
</dbReference>
<dbReference type="AlphaFoldDB" id="A0A1I2JYV0"/>
<evidence type="ECO:0000256" key="7">
    <source>
        <dbReference type="ARBA" id="ARBA00022840"/>
    </source>
</evidence>
<evidence type="ECO:0000256" key="10">
    <source>
        <dbReference type="HAMAP-Rule" id="MF_00244"/>
    </source>
</evidence>
<sequence length="204" mass="23574">MRKIGILGGTFNPIHNGHIHIGKEALKALALDEVIFVPTGRPRHKLNDAALLNGNLRYRMVSLAIQGHNNFDLSDYEINKEGFSFTYETLKYFNEIYKDSQLYFISGADCLINIYKWKNVADIFKRATLVVFNRPGFSKDDIIAQKKKVEEEFNTKIIFLDIKPLEISSTDIRKAIKDHDEIQDIIPMSVMKFIKENNLYESQE</sequence>
<evidence type="ECO:0000313" key="12">
    <source>
        <dbReference type="EMBL" id="PWL53155.1"/>
    </source>
</evidence>
<proteinExistence type="inferred from homology"/>
<organism evidence="13 14">
    <name type="scientific">Clostridium cadaveris</name>
    <dbReference type="NCBI Taxonomy" id="1529"/>
    <lineage>
        <taxon>Bacteria</taxon>
        <taxon>Bacillati</taxon>
        <taxon>Bacillota</taxon>
        <taxon>Clostridia</taxon>
        <taxon>Eubacteriales</taxon>
        <taxon>Clostridiaceae</taxon>
        <taxon>Clostridium</taxon>
    </lineage>
</organism>
<accession>A0A1I2JYV0</accession>
<evidence type="ECO:0000259" key="11">
    <source>
        <dbReference type="Pfam" id="PF01467"/>
    </source>
</evidence>
<dbReference type="PANTHER" id="PTHR39321">
    <property type="entry name" value="NICOTINATE-NUCLEOTIDE ADENYLYLTRANSFERASE-RELATED"/>
    <property type="match status" value="1"/>
</dbReference>
<keyword evidence="8 10" id="KW-0520">NAD</keyword>
<reference evidence="13 14" key="1">
    <citation type="submission" date="2016-10" db="EMBL/GenBank/DDBJ databases">
        <authorList>
            <person name="de Groot N.N."/>
        </authorList>
    </citation>
    <scope>NUCLEOTIDE SEQUENCE [LARGE SCALE GENOMIC DNA]</scope>
    <source>
        <strain evidence="13 14">NLAE-zl-G419</strain>
    </source>
</reference>
<evidence type="ECO:0000256" key="1">
    <source>
        <dbReference type="ARBA" id="ARBA00002324"/>
    </source>
</evidence>
<evidence type="ECO:0000256" key="6">
    <source>
        <dbReference type="ARBA" id="ARBA00022741"/>
    </source>
</evidence>
<evidence type="ECO:0000256" key="3">
    <source>
        <dbReference type="ARBA" id="ARBA00022642"/>
    </source>
</evidence>
<evidence type="ECO:0000256" key="4">
    <source>
        <dbReference type="ARBA" id="ARBA00022679"/>
    </source>
</evidence>
<keyword evidence="6 10" id="KW-0547">Nucleotide-binding</keyword>
<keyword evidence="3 10" id="KW-0662">Pyridine nucleotide biosynthesis</keyword>
<dbReference type="GeneID" id="90545310"/>
<comment type="pathway">
    <text evidence="2 10">Cofactor biosynthesis; NAD(+) biosynthesis; deamido-NAD(+) from nicotinate D-ribonucleotide: step 1/1.</text>
</comment>
<keyword evidence="14" id="KW-1185">Reference proteome</keyword>
<evidence type="ECO:0000313" key="15">
    <source>
        <dbReference type="Proteomes" id="UP000246114"/>
    </source>
</evidence>
<keyword evidence="5 10" id="KW-0548">Nucleotidyltransferase</keyword>
<dbReference type="GO" id="GO:0009435">
    <property type="term" value="P:NAD+ biosynthetic process"/>
    <property type="evidence" value="ECO:0007669"/>
    <property type="project" value="UniProtKB-UniRule"/>
</dbReference>
<dbReference type="STRING" id="1529.SAMN04487885_103116"/>
<dbReference type="HAMAP" id="MF_00244">
    <property type="entry name" value="NaMN_adenylyltr"/>
    <property type="match status" value="1"/>
</dbReference>
<dbReference type="EC" id="2.7.7.18" evidence="10"/>
<dbReference type="NCBIfam" id="NF000840">
    <property type="entry name" value="PRK00071.1-3"/>
    <property type="match status" value="1"/>
</dbReference>
<evidence type="ECO:0000256" key="9">
    <source>
        <dbReference type="ARBA" id="ARBA00048721"/>
    </source>
</evidence>
<dbReference type="Pfam" id="PF01467">
    <property type="entry name" value="CTP_transf_like"/>
    <property type="match status" value="1"/>
</dbReference>
<gene>
    <name evidence="10" type="primary">nadD</name>
    <name evidence="12" type="ORF">DBY38_08275</name>
    <name evidence="13" type="ORF">SAMN04487885_103116</name>
</gene>
<evidence type="ECO:0000256" key="2">
    <source>
        <dbReference type="ARBA" id="ARBA00005019"/>
    </source>
</evidence>
<dbReference type="NCBIfam" id="TIGR00125">
    <property type="entry name" value="cyt_tran_rel"/>
    <property type="match status" value="1"/>
</dbReference>
<feature type="domain" description="Cytidyltransferase-like" evidence="11">
    <location>
        <begin position="6"/>
        <end position="174"/>
    </location>
</feature>
<dbReference type="EMBL" id="FOOE01000003">
    <property type="protein sequence ID" value="SFF58001.1"/>
    <property type="molecule type" value="Genomic_DNA"/>
</dbReference>
<dbReference type="UniPathway" id="UPA00253">
    <property type="reaction ID" value="UER00332"/>
</dbReference>
<dbReference type="InterPro" id="IPR005248">
    <property type="entry name" value="NadD/NMNAT"/>
</dbReference>
<dbReference type="GO" id="GO:0004515">
    <property type="term" value="F:nicotinate-nucleotide adenylyltransferase activity"/>
    <property type="evidence" value="ECO:0007669"/>
    <property type="project" value="UniProtKB-UniRule"/>
</dbReference>
<evidence type="ECO:0000256" key="5">
    <source>
        <dbReference type="ARBA" id="ARBA00022695"/>
    </source>
</evidence>
<dbReference type="PANTHER" id="PTHR39321:SF3">
    <property type="entry name" value="PHOSPHOPANTETHEINE ADENYLYLTRANSFERASE"/>
    <property type="match status" value="1"/>
</dbReference>
<dbReference type="GO" id="GO:0005524">
    <property type="term" value="F:ATP binding"/>
    <property type="evidence" value="ECO:0007669"/>
    <property type="project" value="UniProtKB-KW"/>
</dbReference>
<dbReference type="InterPro" id="IPR014729">
    <property type="entry name" value="Rossmann-like_a/b/a_fold"/>
</dbReference>
<dbReference type="NCBIfam" id="TIGR00482">
    <property type="entry name" value="nicotinate (nicotinamide) nucleotide adenylyltransferase"/>
    <property type="match status" value="1"/>
</dbReference>
<dbReference type="eggNOG" id="COG1057">
    <property type="taxonomic scope" value="Bacteria"/>
</dbReference>
<dbReference type="OrthoDB" id="5295945at2"/>
<dbReference type="RefSeq" id="WP_027638614.1">
    <property type="nucleotide sequence ID" value="NZ_BAAACD010000003.1"/>
</dbReference>
<dbReference type="EMBL" id="QAMZ01000041">
    <property type="protein sequence ID" value="PWL53155.1"/>
    <property type="molecule type" value="Genomic_DNA"/>
</dbReference>
<dbReference type="CDD" id="cd02165">
    <property type="entry name" value="NMNAT"/>
    <property type="match status" value="1"/>
</dbReference>
<comment type="function">
    <text evidence="1 10">Catalyzes the reversible adenylation of nicotinate mononucleotide (NaMN) to nicotinic acid adenine dinucleotide (NaAD).</text>
</comment>
<keyword evidence="7 10" id="KW-0067">ATP-binding</keyword>
<reference evidence="12 15" key="2">
    <citation type="submission" date="2018-03" db="EMBL/GenBank/DDBJ databases">
        <title>The uncultured portion of the human microbiome is neutrally assembled.</title>
        <authorList>
            <person name="Jeraldo P."/>
            <person name="Boardman L."/>
            <person name="White B.A."/>
            <person name="Nelson H."/>
            <person name="Goldenfeld N."/>
            <person name="Chia N."/>
        </authorList>
    </citation>
    <scope>NUCLEOTIDE SEQUENCE [LARGE SCALE GENOMIC DNA]</scope>
    <source>
        <strain evidence="12">CIM:MAG 903</strain>
    </source>
</reference>
<dbReference type="Proteomes" id="UP000246114">
    <property type="component" value="Unassembled WGS sequence"/>
</dbReference>
<evidence type="ECO:0000313" key="14">
    <source>
        <dbReference type="Proteomes" id="UP000182135"/>
    </source>
</evidence>
<keyword evidence="4 10" id="KW-0808">Transferase</keyword>
<dbReference type="InterPro" id="IPR004821">
    <property type="entry name" value="Cyt_trans-like"/>
</dbReference>
<dbReference type="Proteomes" id="UP000182135">
    <property type="component" value="Unassembled WGS sequence"/>
</dbReference>
<protein>
    <recommendedName>
        <fullName evidence="10">Probable nicotinate-nucleotide adenylyltransferase</fullName>
        <ecNumber evidence="10">2.7.7.18</ecNumber>
    </recommendedName>
    <alternativeName>
        <fullName evidence="10">Deamido-NAD(+) diphosphorylase</fullName>
    </alternativeName>
    <alternativeName>
        <fullName evidence="10">Deamido-NAD(+) pyrophosphorylase</fullName>
    </alternativeName>
    <alternativeName>
        <fullName evidence="10">Nicotinate mononucleotide adenylyltransferase</fullName>
        <shortName evidence="10">NaMN adenylyltransferase</shortName>
    </alternativeName>
</protein>
<comment type="similarity">
    <text evidence="10">Belongs to the NadD family.</text>
</comment>
<dbReference type="SUPFAM" id="SSF52374">
    <property type="entry name" value="Nucleotidylyl transferase"/>
    <property type="match status" value="1"/>
</dbReference>